<keyword evidence="2" id="KW-0472">Membrane</keyword>
<feature type="transmembrane region" description="Helical" evidence="2">
    <location>
        <begin position="7"/>
        <end position="26"/>
    </location>
</feature>
<evidence type="ECO:0000256" key="2">
    <source>
        <dbReference type="SAM" id="Phobius"/>
    </source>
</evidence>
<keyword evidence="2" id="KW-0812">Transmembrane</keyword>
<evidence type="ECO:0000313" key="4">
    <source>
        <dbReference type="Proteomes" id="UP000198619"/>
    </source>
</evidence>
<keyword evidence="4" id="KW-1185">Reference proteome</keyword>
<dbReference type="AlphaFoldDB" id="A0A1I0W9M0"/>
<dbReference type="EMBL" id="FOKI01000004">
    <property type="protein sequence ID" value="SFA85455.1"/>
    <property type="molecule type" value="Genomic_DNA"/>
</dbReference>
<gene>
    <name evidence="3" type="ORF">SAMN04488528_1004167</name>
</gene>
<reference evidence="3 4" key="1">
    <citation type="submission" date="2016-10" db="EMBL/GenBank/DDBJ databases">
        <authorList>
            <person name="de Groot N.N."/>
        </authorList>
    </citation>
    <scope>NUCLEOTIDE SEQUENCE [LARGE SCALE GENOMIC DNA]</scope>
    <source>
        <strain evidence="3 4">DSM 12271</strain>
    </source>
</reference>
<dbReference type="OrthoDB" id="1925386at2"/>
<protein>
    <recommendedName>
        <fullName evidence="5">DUF5666 domain-containing protein</fullName>
    </recommendedName>
</protein>
<keyword evidence="2" id="KW-1133">Transmembrane helix</keyword>
<dbReference type="RefSeq" id="WP_090039024.1">
    <property type="nucleotide sequence ID" value="NZ_FOKI01000004.1"/>
</dbReference>
<name>A0A1I0W9M0_9CLOT</name>
<proteinExistence type="predicted"/>
<dbReference type="STRING" id="84698.SAMN04488528_1004167"/>
<evidence type="ECO:0000256" key="1">
    <source>
        <dbReference type="SAM" id="MobiDB-lite"/>
    </source>
</evidence>
<accession>A0A1I0W9M0</accession>
<feature type="compositionally biased region" description="Basic and acidic residues" evidence="1">
    <location>
        <begin position="45"/>
        <end position="66"/>
    </location>
</feature>
<feature type="region of interest" description="Disordered" evidence="1">
    <location>
        <begin position="45"/>
        <end position="81"/>
    </location>
</feature>
<evidence type="ECO:0008006" key="5">
    <source>
        <dbReference type="Google" id="ProtNLM"/>
    </source>
</evidence>
<dbReference type="Proteomes" id="UP000198619">
    <property type="component" value="Unassembled WGS sequence"/>
</dbReference>
<organism evidence="3 4">
    <name type="scientific">Clostridium frigidicarnis</name>
    <dbReference type="NCBI Taxonomy" id="84698"/>
    <lineage>
        <taxon>Bacteria</taxon>
        <taxon>Bacillati</taxon>
        <taxon>Bacillota</taxon>
        <taxon>Clostridia</taxon>
        <taxon>Eubacteriales</taxon>
        <taxon>Clostridiaceae</taxon>
        <taxon>Clostridium</taxon>
    </lineage>
</organism>
<sequence>MNKNSRAKKYLIITLLIIGVFFMVGFKSNDNLNGKCEENKCKIEDKEEKSDKETLEEKDELEREEKDETTESDAEIKNKPGAVGKIEEIRKDGENILIRVKGDRHAGYMFDEIVAVINEDTEIKDKCGNEIRGEDLKEGMLVVVEVGDAVTSSLPPQGVAKYIKVQDCSKGDVQGKVKKIQKDKKDNTLRLKVKGEKNENFIFNEAIVIVNEKTEIYDSCGHKVPMNSIKKGSNIQVVFTGPVTKSIPPQGIAKIILIQ</sequence>
<evidence type="ECO:0000313" key="3">
    <source>
        <dbReference type="EMBL" id="SFA85455.1"/>
    </source>
</evidence>